<evidence type="ECO:0000313" key="1">
    <source>
        <dbReference type="EMBL" id="KAF7845079.1"/>
    </source>
</evidence>
<dbReference type="AlphaFoldDB" id="A0A834XGY9"/>
<protein>
    <submittedName>
        <fullName evidence="1">Uncharacterized protein</fullName>
    </submittedName>
</protein>
<organism evidence="1 2">
    <name type="scientific">Senna tora</name>
    <dbReference type="NCBI Taxonomy" id="362788"/>
    <lineage>
        <taxon>Eukaryota</taxon>
        <taxon>Viridiplantae</taxon>
        <taxon>Streptophyta</taxon>
        <taxon>Embryophyta</taxon>
        <taxon>Tracheophyta</taxon>
        <taxon>Spermatophyta</taxon>
        <taxon>Magnoliopsida</taxon>
        <taxon>eudicotyledons</taxon>
        <taxon>Gunneridae</taxon>
        <taxon>Pentapetalae</taxon>
        <taxon>rosids</taxon>
        <taxon>fabids</taxon>
        <taxon>Fabales</taxon>
        <taxon>Fabaceae</taxon>
        <taxon>Caesalpinioideae</taxon>
        <taxon>Cassia clade</taxon>
        <taxon>Senna</taxon>
    </lineage>
</organism>
<comment type="caution">
    <text evidence="1">The sequence shown here is derived from an EMBL/GenBank/DDBJ whole genome shotgun (WGS) entry which is preliminary data.</text>
</comment>
<keyword evidence="2" id="KW-1185">Reference proteome</keyword>
<reference evidence="1" key="1">
    <citation type="submission" date="2020-09" db="EMBL/GenBank/DDBJ databases">
        <title>Genome-Enabled Discovery of Anthraquinone Biosynthesis in Senna tora.</title>
        <authorList>
            <person name="Kang S.-H."/>
            <person name="Pandey R.P."/>
            <person name="Lee C.-M."/>
            <person name="Sim J.-S."/>
            <person name="Jeong J.-T."/>
            <person name="Choi B.-S."/>
            <person name="Jung M."/>
            <person name="Ginzburg D."/>
            <person name="Zhao K."/>
            <person name="Won S.Y."/>
            <person name="Oh T.-J."/>
            <person name="Yu Y."/>
            <person name="Kim N.-H."/>
            <person name="Lee O.R."/>
            <person name="Lee T.-H."/>
            <person name="Bashyal P."/>
            <person name="Kim T.-S."/>
            <person name="Lee W.-H."/>
            <person name="Kawkins C."/>
            <person name="Kim C.-K."/>
            <person name="Kim J.S."/>
            <person name="Ahn B.O."/>
            <person name="Rhee S.Y."/>
            <person name="Sohng J.K."/>
        </authorList>
    </citation>
    <scope>NUCLEOTIDE SEQUENCE</scope>
    <source>
        <tissue evidence="1">Leaf</tissue>
    </source>
</reference>
<dbReference type="EMBL" id="JAAIUW010000001">
    <property type="protein sequence ID" value="KAF7845079.1"/>
    <property type="molecule type" value="Genomic_DNA"/>
</dbReference>
<accession>A0A834XGY9</accession>
<sequence length="232" mass="25829">MKAAELNLHLNPVLSSTTAPVALTVIEDEQSYEAKNHESSPCPSTSTIFTMIKGTLIICSMVALIQRVGEALIYVWDSNINNLEVLMEMDKISCYEAPQWFIVTQIAGEDDASLMPLWELEWRDIIEYTFGELAATIMVFNSGICENFAAYYVVESPCGGGLVYTWLSLILTIDGELGVSKSALGVKNILVVEIIIFIFDPGGGSSLEYKWIEFIDNFEDKVVLMKRSIDMN</sequence>
<name>A0A834XGY9_9FABA</name>
<evidence type="ECO:0000313" key="2">
    <source>
        <dbReference type="Proteomes" id="UP000634136"/>
    </source>
</evidence>
<dbReference type="Proteomes" id="UP000634136">
    <property type="component" value="Unassembled WGS sequence"/>
</dbReference>
<proteinExistence type="predicted"/>
<gene>
    <name evidence="1" type="ORF">G2W53_001984</name>
</gene>